<protein>
    <submittedName>
        <fullName evidence="2">Pimeloyl-ACP methyl ester carboxylesterase</fullName>
    </submittedName>
</protein>
<evidence type="ECO:0000313" key="3">
    <source>
        <dbReference type="Proteomes" id="UP000238392"/>
    </source>
</evidence>
<dbReference type="AlphaFoldDB" id="A0A2T0WIL5"/>
<dbReference type="RefSeq" id="WP_170108082.1">
    <property type="nucleotide sequence ID" value="NZ_PVTQ01000012.1"/>
</dbReference>
<dbReference type="InterPro" id="IPR000073">
    <property type="entry name" value="AB_hydrolase_1"/>
</dbReference>
<comment type="caution">
    <text evidence="2">The sequence shown here is derived from an EMBL/GenBank/DDBJ whole genome shotgun (WGS) entry which is preliminary data.</text>
</comment>
<feature type="domain" description="AB hydrolase-1" evidence="1">
    <location>
        <begin position="56"/>
        <end position="289"/>
    </location>
</feature>
<dbReference type="PANTHER" id="PTHR43194:SF2">
    <property type="entry name" value="PEROXISOMAL MEMBRANE PROTEIN LPX1"/>
    <property type="match status" value="1"/>
</dbReference>
<dbReference type="Proteomes" id="UP000238392">
    <property type="component" value="Unassembled WGS sequence"/>
</dbReference>
<accession>A0A2T0WIL5</accession>
<dbReference type="EMBL" id="PVTQ01000012">
    <property type="protein sequence ID" value="PRY86502.1"/>
    <property type="molecule type" value="Genomic_DNA"/>
</dbReference>
<gene>
    <name evidence="2" type="ORF">CLV74_112141</name>
</gene>
<dbReference type="Pfam" id="PF00561">
    <property type="entry name" value="Abhydrolase_1"/>
    <property type="match status" value="1"/>
</dbReference>
<dbReference type="Gene3D" id="3.40.50.1820">
    <property type="entry name" value="alpha/beta hydrolase"/>
    <property type="match status" value="1"/>
</dbReference>
<dbReference type="SUPFAM" id="SSF53474">
    <property type="entry name" value="alpha/beta-Hydrolases"/>
    <property type="match status" value="1"/>
</dbReference>
<organism evidence="2 3">
    <name type="scientific">Donghicola tyrosinivorans</name>
    <dbReference type="NCBI Taxonomy" id="1652492"/>
    <lineage>
        <taxon>Bacteria</taxon>
        <taxon>Pseudomonadati</taxon>
        <taxon>Pseudomonadota</taxon>
        <taxon>Alphaproteobacteria</taxon>
        <taxon>Rhodobacterales</taxon>
        <taxon>Roseobacteraceae</taxon>
        <taxon>Donghicola</taxon>
    </lineage>
</organism>
<evidence type="ECO:0000259" key="1">
    <source>
        <dbReference type="Pfam" id="PF00561"/>
    </source>
</evidence>
<dbReference type="InterPro" id="IPR029058">
    <property type="entry name" value="AB_hydrolase_fold"/>
</dbReference>
<proteinExistence type="predicted"/>
<dbReference type="PRINTS" id="PR00111">
    <property type="entry name" value="ABHYDROLASE"/>
</dbReference>
<dbReference type="PANTHER" id="PTHR43194">
    <property type="entry name" value="HYDROLASE ALPHA/BETA FOLD FAMILY"/>
    <property type="match status" value="1"/>
</dbReference>
<keyword evidence="3" id="KW-1185">Reference proteome</keyword>
<name>A0A2T0WIL5_9RHOB</name>
<evidence type="ECO:0000313" key="2">
    <source>
        <dbReference type="EMBL" id="PRY86502.1"/>
    </source>
</evidence>
<reference evidence="2 3" key="1">
    <citation type="submission" date="2018-03" db="EMBL/GenBank/DDBJ databases">
        <title>Genomic Encyclopedia of Archaeal and Bacterial Type Strains, Phase II (KMG-II): from individual species to whole genera.</title>
        <authorList>
            <person name="Goeker M."/>
        </authorList>
    </citation>
    <scope>NUCLEOTIDE SEQUENCE [LARGE SCALE GENOMIC DNA]</scope>
    <source>
        <strain evidence="2 3">DSM 100212</strain>
    </source>
</reference>
<sequence>MIWLAAAFILLLAIPSLIEIRRRPVTKRSRANAPGAFADLPQGTTHFRWIGPTEGPVVVCVHGLTTPSQVWSGIAQGLARMGFRVLVYDLYGRGYSDNPKEQQDQGHFLRQLDGVLEHCGVRGPVMMIGYSMGAAIASAFAAQNPTRVARLVLIAPVGMQVKVGRPWIWMANTPVLGDAAARLIGGHLLRRDLRGGTSAVAGLPEVQRHETRRRGAIPAILSSIRYLLRDTQEPVHRKIAEQGPRTLALWGADDVVIPVSALGKLAEWNRNAVQEVVEGAGHGLPYTHPMQVLRQISDWIDLS</sequence>
<dbReference type="InterPro" id="IPR050228">
    <property type="entry name" value="Carboxylesterase_BioH"/>
</dbReference>